<dbReference type="PANTHER" id="PTHR41251">
    <property type="entry name" value="NON-HOMOLOGOUS END JOINING PROTEIN KU"/>
    <property type="match status" value="1"/>
</dbReference>
<comment type="function">
    <text evidence="2">With LigD forms a non-homologous end joining (NHEJ) DNA repair enzyme, which repairs dsDNA breaks with reduced fidelity. Binds linear dsDNA with 5'- and 3'- overhangs but not closed circular dsDNA nor ssDNA. Recruits and stimulates the ligase activity of LigD.</text>
</comment>
<dbReference type="Pfam" id="PF02735">
    <property type="entry name" value="Ku"/>
    <property type="match status" value="1"/>
</dbReference>
<accession>A0ABM8YBY7</accession>
<evidence type="ECO:0000256" key="2">
    <source>
        <dbReference type="HAMAP-Rule" id="MF_01875"/>
    </source>
</evidence>
<organism evidence="4 5">
    <name type="scientific">Bacillus rhizoplanae</name>
    <dbReference type="NCBI Taxonomy" id="2880966"/>
    <lineage>
        <taxon>Bacteria</taxon>
        <taxon>Bacillati</taxon>
        <taxon>Bacillota</taxon>
        <taxon>Bacilli</taxon>
        <taxon>Bacillales</taxon>
        <taxon>Bacillaceae</taxon>
        <taxon>Bacillus</taxon>
    </lineage>
</organism>
<dbReference type="InterPro" id="IPR009187">
    <property type="entry name" value="Prok_Ku"/>
</dbReference>
<comment type="subunit">
    <text evidence="2">Homodimer. Interacts with LigD.</text>
</comment>
<evidence type="ECO:0000313" key="4">
    <source>
        <dbReference type="EMBL" id="CAG9613171.1"/>
    </source>
</evidence>
<evidence type="ECO:0000259" key="3">
    <source>
        <dbReference type="SMART" id="SM00559"/>
    </source>
</evidence>
<dbReference type="EMBL" id="CAKJTI010000010">
    <property type="protein sequence ID" value="CAG9613171.1"/>
    <property type="molecule type" value="Genomic_DNA"/>
</dbReference>
<comment type="similarity">
    <text evidence="2">Belongs to the prokaryotic Ku family.</text>
</comment>
<dbReference type="CDD" id="cd00789">
    <property type="entry name" value="KU_like"/>
    <property type="match status" value="1"/>
</dbReference>
<keyword evidence="2" id="KW-0233">DNA recombination</keyword>
<feature type="domain" description="Ku" evidence="3">
    <location>
        <begin position="53"/>
        <end position="182"/>
    </location>
</feature>
<reference evidence="4 5" key="1">
    <citation type="submission" date="2021-10" db="EMBL/GenBank/DDBJ databases">
        <authorList>
            <person name="Criscuolo A."/>
        </authorList>
    </citation>
    <scope>NUCLEOTIDE SEQUENCE [LARGE SCALE GENOMIC DNA]</scope>
    <source>
        <strain evidence="5">CIP 111899</strain>
    </source>
</reference>
<dbReference type="PIRSF" id="PIRSF006493">
    <property type="entry name" value="Prok_Ku"/>
    <property type="match status" value="1"/>
</dbReference>
<dbReference type="HAMAP" id="MF_01875">
    <property type="entry name" value="Prokaryotic_Ku"/>
    <property type="match status" value="1"/>
</dbReference>
<dbReference type="InterPro" id="IPR016194">
    <property type="entry name" value="SPOC-like_C_dom_sf"/>
</dbReference>
<gene>
    <name evidence="2 4" type="primary">ku</name>
    <name evidence="4" type="ORF">BACCIP111899_02366</name>
</gene>
<keyword evidence="2" id="KW-0227">DNA damage</keyword>
<dbReference type="SMART" id="SM00559">
    <property type="entry name" value="Ku78"/>
    <property type="match status" value="1"/>
</dbReference>
<dbReference type="SUPFAM" id="SSF100939">
    <property type="entry name" value="SPOC domain-like"/>
    <property type="match status" value="1"/>
</dbReference>
<keyword evidence="2" id="KW-0234">DNA repair</keyword>
<dbReference type="RefSeq" id="WP_230575267.1">
    <property type="nucleotide sequence ID" value="NZ_CAKJTI010000010.1"/>
</dbReference>
<dbReference type="NCBIfam" id="TIGR02772">
    <property type="entry name" value="Ku_bact"/>
    <property type="match status" value="1"/>
</dbReference>
<protein>
    <recommendedName>
        <fullName evidence="2">Non-homologous end joining protein Ku</fullName>
    </recommendedName>
</protein>
<comment type="caution">
    <text evidence="4">The sequence shown here is derived from an EMBL/GenBank/DDBJ whole genome shotgun (WGS) entry which is preliminary data.</text>
</comment>
<dbReference type="PANTHER" id="PTHR41251:SF1">
    <property type="entry name" value="NON-HOMOLOGOUS END JOINING PROTEIN KU"/>
    <property type="match status" value="1"/>
</dbReference>
<proteinExistence type="inferred from homology"/>
<evidence type="ECO:0000256" key="1">
    <source>
        <dbReference type="ARBA" id="ARBA00023125"/>
    </source>
</evidence>
<dbReference type="Gene3D" id="2.40.290.10">
    <property type="match status" value="1"/>
</dbReference>
<name>A0ABM8YBY7_9BACI</name>
<keyword evidence="1 2" id="KW-0238">DNA-binding</keyword>
<dbReference type="InterPro" id="IPR006164">
    <property type="entry name" value="DNA_bd_Ku70/Ku80"/>
</dbReference>
<sequence>MHTIWKGSLSLGLLKIGIKLYSAVEEKDIKLLHLHKDCLTPIKYKKIAPDCSDEEVEEAEIVKAYEYEPHKYIILEEQELNDLKKEHELRAIRILSFVQQDEVDSIFFDRSYFIGPTPGSEKAYLLLKEALERTNKLGLVHISLRQKQHLAIIRNFHEGLMLQTIHYSDEIRKVESVPNLPKHEETPLQKQELIAAMNLIHHLTTPFTPEEYTDEYREALLDLIEEKVEHHEKTETIFQSKNIVDIMETLNASIEQTKQQSKQKNKTNKRKAK</sequence>
<evidence type="ECO:0000313" key="5">
    <source>
        <dbReference type="Proteomes" id="UP000789423"/>
    </source>
</evidence>
<keyword evidence="5" id="KW-1185">Reference proteome</keyword>
<dbReference type="Proteomes" id="UP000789423">
    <property type="component" value="Unassembled WGS sequence"/>
</dbReference>